<evidence type="ECO:0000313" key="2">
    <source>
        <dbReference type="Proteomes" id="UP000240699"/>
    </source>
</evidence>
<gene>
    <name evidence="1" type="ORF">SEA_PERCASTROPHE_82</name>
</gene>
<organism evidence="1 2">
    <name type="scientific">Streptomyces phage Percastrophe</name>
    <dbReference type="NCBI Taxonomy" id="2060087"/>
    <lineage>
        <taxon>Viruses</taxon>
        <taxon>Duplodnaviria</taxon>
        <taxon>Heunggongvirae</taxon>
        <taxon>Uroviricota</taxon>
        <taxon>Caudoviricetes</taxon>
        <taxon>Beephvirinae</taxon>
        <taxon>Immanueltrevirus</taxon>
        <taxon>Immanueltrevirus immanuel3</taxon>
    </lineage>
</organism>
<protein>
    <submittedName>
        <fullName evidence="1">Uncharacterized protein</fullName>
    </submittedName>
</protein>
<evidence type="ECO:0000313" key="1">
    <source>
        <dbReference type="EMBL" id="AUG87449.1"/>
    </source>
</evidence>
<dbReference type="EMBL" id="MG663583">
    <property type="protein sequence ID" value="AUG87449.1"/>
    <property type="molecule type" value="Genomic_DNA"/>
</dbReference>
<sequence>MATKTVGTASVYTNDVLVYESFSGVLYGAKLLKEVYVEASGSYHWIYQTGQVKNNAWLAGDSGKDIRMATEGDIKSSYGLKWTKDELSPVKGDLLSGKDVAGNTVVLVFESKDVVHRVTPITTSTLEVSFGSLGFYQNKLKGLKIMKTASIERPFSKL</sequence>
<name>A0A2H5BM88_9CAUD</name>
<reference evidence="1 2" key="1">
    <citation type="submission" date="2017-12" db="EMBL/GenBank/DDBJ databases">
        <authorList>
            <person name="Seddoh P.D."/>
            <person name="Alexander B.C."/>
            <person name="Klug H.M."/>
            <person name="Layton S.R."/>
            <person name="Nayek S."/>
            <person name="Bhuiyan S."/>
            <person name="Kim T."/>
            <person name="Hughes L.E."/>
            <person name="Garlena R.A."/>
            <person name="Russell D.A."/>
            <person name="Pope W.H."/>
            <person name="Jacobs-Sera D."/>
            <person name="Hendrix R.W."/>
            <person name="Hatfull G.F."/>
        </authorList>
    </citation>
    <scope>NUCLEOTIDE SEQUENCE [LARGE SCALE GENOMIC DNA]</scope>
</reference>
<dbReference type="Proteomes" id="UP000240699">
    <property type="component" value="Segment"/>
</dbReference>
<proteinExistence type="predicted"/>
<accession>A0A2H5BM88</accession>